<dbReference type="AlphaFoldDB" id="A0A6P3XC82"/>
<reference evidence="3" key="1">
    <citation type="submission" date="2025-08" db="UniProtKB">
        <authorList>
            <consortium name="RefSeq"/>
        </authorList>
    </citation>
    <scope>IDENTIFICATION</scope>
</reference>
<evidence type="ECO:0000313" key="3">
    <source>
        <dbReference type="RefSeq" id="XP_014475925.1"/>
    </source>
</evidence>
<organism evidence="2 3">
    <name type="scientific">Dinoponera quadriceps</name>
    <name type="common">South American ant</name>
    <dbReference type="NCBI Taxonomy" id="609295"/>
    <lineage>
        <taxon>Eukaryota</taxon>
        <taxon>Metazoa</taxon>
        <taxon>Ecdysozoa</taxon>
        <taxon>Arthropoda</taxon>
        <taxon>Hexapoda</taxon>
        <taxon>Insecta</taxon>
        <taxon>Pterygota</taxon>
        <taxon>Neoptera</taxon>
        <taxon>Endopterygota</taxon>
        <taxon>Hymenoptera</taxon>
        <taxon>Apocrita</taxon>
        <taxon>Aculeata</taxon>
        <taxon>Formicoidea</taxon>
        <taxon>Formicidae</taxon>
        <taxon>Ponerinae</taxon>
        <taxon>Ponerini</taxon>
        <taxon>Dinoponera</taxon>
    </lineage>
</organism>
<protein>
    <submittedName>
        <fullName evidence="3">Uncharacterized protein LOC106745136</fullName>
    </submittedName>
</protein>
<feature type="region of interest" description="Disordered" evidence="1">
    <location>
        <begin position="112"/>
        <end position="131"/>
    </location>
</feature>
<accession>A0A6P3XC82</accession>
<dbReference type="GeneID" id="106745136"/>
<dbReference type="OrthoDB" id="7553337at2759"/>
<dbReference type="KEGG" id="dqu:106745136"/>
<evidence type="ECO:0000256" key="1">
    <source>
        <dbReference type="SAM" id="MobiDB-lite"/>
    </source>
</evidence>
<name>A0A6P3XC82_DINQU</name>
<gene>
    <name evidence="3" type="primary">LOC106745136</name>
</gene>
<evidence type="ECO:0000313" key="2">
    <source>
        <dbReference type="Proteomes" id="UP000515204"/>
    </source>
</evidence>
<keyword evidence="2" id="KW-1185">Reference proteome</keyword>
<sequence length="153" mass="16905">MIITRGTATAVAARWALLLERETLGRTYHNGGQRRSAVTRSDLTTAMLSLCGRTRSAHDSGRIDSSNNTVTFVGTRPQWTTGSSCTVAYYYCQRRAGDIAVTSDRTLLVDDHEDDPIARASPSQRRDDEEDANEAAAVIGRLLNRRDRLRCCA</sequence>
<dbReference type="Proteomes" id="UP000515204">
    <property type="component" value="Unplaced"/>
</dbReference>
<proteinExistence type="predicted"/>
<dbReference type="RefSeq" id="XP_014475925.1">
    <property type="nucleotide sequence ID" value="XM_014620439.1"/>
</dbReference>